<accession>A0A9P4K074</accession>
<proteinExistence type="predicted"/>
<feature type="domain" description="DUF7779" evidence="3">
    <location>
        <begin position="314"/>
        <end position="415"/>
    </location>
</feature>
<feature type="domain" description="NB-ARC" evidence="2">
    <location>
        <begin position="58"/>
        <end position="229"/>
    </location>
</feature>
<dbReference type="InterPro" id="IPR011990">
    <property type="entry name" value="TPR-like_helical_dom_sf"/>
</dbReference>
<dbReference type="Gene3D" id="1.25.40.10">
    <property type="entry name" value="Tetratricopeptide repeat domain"/>
    <property type="match status" value="1"/>
</dbReference>
<reference evidence="5" key="1">
    <citation type="journal article" date="2020" name="Stud. Mycol.">
        <title>101 Dothideomycetes genomes: A test case for predicting lifestyles and emergence of pathogens.</title>
        <authorList>
            <person name="Haridas S."/>
            <person name="Albert R."/>
            <person name="Binder M."/>
            <person name="Bloem J."/>
            <person name="LaButti K."/>
            <person name="Salamov A."/>
            <person name="Andreopoulos B."/>
            <person name="Baker S."/>
            <person name="Barry K."/>
            <person name="Bills G."/>
            <person name="Bluhm B."/>
            <person name="Cannon C."/>
            <person name="Castanera R."/>
            <person name="Culley D."/>
            <person name="Daum C."/>
            <person name="Ezra D."/>
            <person name="Gonzalez J."/>
            <person name="Henrissat B."/>
            <person name="Kuo A."/>
            <person name="Liang C."/>
            <person name="Lipzen A."/>
            <person name="Lutzoni F."/>
            <person name="Magnuson J."/>
            <person name="Mondo S."/>
            <person name="Nolan M."/>
            <person name="Ohm R."/>
            <person name="Pangilinan J."/>
            <person name="Park H.-J."/>
            <person name="Ramirez L."/>
            <person name="Alfaro M."/>
            <person name="Sun H."/>
            <person name="Tritt A."/>
            <person name="Yoshinaga Y."/>
            <person name="Zwiers L.-H."/>
            <person name="Turgeon B."/>
            <person name="Goodwin S."/>
            <person name="Spatafora J."/>
            <person name="Crous P."/>
            <person name="Grigoriev I."/>
        </authorList>
    </citation>
    <scope>NUCLEOTIDE SEQUENCE [LARGE SCALE GENOMIC DNA]</scope>
    <source>
        <strain evidence="5">CBS 304.66</strain>
    </source>
</reference>
<gene>
    <name evidence="4" type="ORF">CC78DRAFT_54394</name>
</gene>
<comment type="caution">
    <text evidence="4">The sequence shown here is derived from an EMBL/GenBank/DDBJ whole genome shotgun (WGS) entry which is preliminary data.</text>
</comment>
<dbReference type="InterPro" id="IPR053137">
    <property type="entry name" value="NLR-like"/>
</dbReference>
<sequence length="620" mass="69949">MASAISFGDGNSGLQANAINGPVEFHSAPVRAETPPKPSSNVPFRRDADFVNRKAILNRIHQQCAKLGSWTGLVGLGGIGKSQLAIEYAYQVRDRSPDTWVFWVHASNAARFEQSFRDIAACVRIPGRQNPKADIFKLVHDWLRSSKGQWMLVLDNVDDATFLLETPSSNSINASKPLRQYLPNSQNGCVLITSRNKGAALKLVELRDIITVEPMDEPLAMALFEKKLGVQEDSKNIAELAAALEFMPLAIVQAAAYISQRTPRCSVRQYLEEFKKSDRKRTSLLNHDEGQLRRDWEANNSIIITWQISFEHIHQTRPSAADLLSLMSFFDRQGIPEALLRNRTKQGDAQRDQRKCDDNDYDSVNEDNASQSSASDDDFEDDVVTLRNFSFISVNTDGTIFEMHALVQLAMRKWLRANGKLEQWKQQFIRSLCAAFPTGEYENWAVCQALFPHAKAAAAQRPEEQDSLRDWALILYRAAWYACEMGIGVEAETMSVQAMWARKKTLGEDHEDTLWSMAIVGSAYHLRGQWDEAEELDVQVMETRKKKLGADHPSTLTSMANLASTYWNQGRWDTAEELEVEVIETRKKKLGADHPSTLTSMANLASTYRNQGRWEAAEEL</sequence>
<evidence type="ECO:0000256" key="1">
    <source>
        <dbReference type="SAM" id="MobiDB-lite"/>
    </source>
</evidence>
<keyword evidence="5" id="KW-1185">Reference proteome</keyword>
<evidence type="ECO:0000313" key="4">
    <source>
        <dbReference type="EMBL" id="KAF2259711.1"/>
    </source>
</evidence>
<protein>
    <submittedName>
        <fullName evidence="4">Kinesin</fullName>
    </submittedName>
</protein>
<evidence type="ECO:0000259" key="2">
    <source>
        <dbReference type="Pfam" id="PF00931"/>
    </source>
</evidence>
<dbReference type="GO" id="GO:0043531">
    <property type="term" value="F:ADP binding"/>
    <property type="evidence" value="ECO:0007669"/>
    <property type="project" value="InterPro"/>
</dbReference>
<dbReference type="Proteomes" id="UP000800093">
    <property type="component" value="Unassembled WGS sequence"/>
</dbReference>
<dbReference type="PANTHER" id="PTHR46082">
    <property type="entry name" value="ATP/GTP-BINDING PROTEIN-RELATED"/>
    <property type="match status" value="1"/>
</dbReference>
<evidence type="ECO:0000259" key="3">
    <source>
        <dbReference type="Pfam" id="PF25000"/>
    </source>
</evidence>
<feature type="region of interest" description="Disordered" evidence="1">
    <location>
        <begin position="341"/>
        <end position="377"/>
    </location>
</feature>
<dbReference type="InterPro" id="IPR027417">
    <property type="entry name" value="P-loop_NTPase"/>
</dbReference>
<dbReference type="SUPFAM" id="SSF52540">
    <property type="entry name" value="P-loop containing nucleoside triphosphate hydrolases"/>
    <property type="match status" value="1"/>
</dbReference>
<dbReference type="AlphaFoldDB" id="A0A9P4K074"/>
<organism evidence="4 5">
    <name type="scientific">Lojkania enalia</name>
    <dbReference type="NCBI Taxonomy" id="147567"/>
    <lineage>
        <taxon>Eukaryota</taxon>
        <taxon>Fungi</taxon>
        <taxon>Dikarya</taxon>
        <taxon>Ascomycota</taxon>
        <taxon>Pezizomycotina</taxon>
        <taxon>Dothideomycetes</taxon>
        <taxon>Pleosporomycetidae</taxon>
        <taxon>Pleosporales</taxon>
        <taxon>Pleosporales incertae sedis</taxon>
        <taxon>Lojkania</taxon>
    </lineage>
</organism>
<dbReference type="SUPFAM" id="SSF48452">
    <property type="entry name" value="TPR-like"/>
    <property type="match status" value="1"/>
</dbReference>
<dbReference type="EMBL" id="ML986702">
    <property type="protein sequence ID" value="KAF2259711.1"/>
    <property type="molecule type" value="Genomic_DNA"/>
</dbReference>
<dbReference type="OrthoDB" id="20872at2759"/>
<feature type="non-terminal residue" evidence="4">
    <location>
        <position position="620"/>
    </location>
</feature>
<dbReference type="InterPro" id="IPR056681">
    <property type="entry name" value="DUF7779"/>
</dbReference>
<dbReference type="Gene3D" id="3.40.50.300">
    <property type="entry name" value="P-loop containing nucleotide triphosphate hydrolases"/>
    <property type="match status" value="1"/>
</dbReference>
<dbReference type="PANTHER" id="PTHR46082:SF6">
    <property type="entry name" value="AAA+ ATPASE DOMAIN-CONTAINING PROTEIN-RELATED"/>
    <property type="match status" value="1"/>
</dbReference>
<dbReference type="Pfam" id="PF25000">
    <property type="entry name" value="DUF7779"/>
    <property type="match status" value="1"/>
</dbReference>
<dbReference type="Pfam" id="PF13424">
    <property type="entry name" value="TPR_12"/>
    <property type="match status" value="1"/>
</dbReference>
<dbReference type="InterPro" id="IPR002182">
    <property type="entry name" value="NB-ARC"/>
</dbReference>
<dbReference type="Pfam" id="PF00931">
    <property type="entry name" value="NB-ARC"/>
    <property type="match status" value="1"/>
</dbReference>
<feature type="compositionally biased region" description="Basic and acidic residues" evidence="1">
    <location>
        <begin position="345"/>
        <end position="358"/>
    </location>
</feature>
<evidence type="ECO:0000313" key="5">
    <source>
        <dbReference type="Proteomes" id="UP000800093"/>
    </source>
</evidence>
<name>A0A9P4K074_9PLEO</name>
<dbReference type="Pfam" id="PF13374">
    <property type="entry name" value="TPR_10"/>
    <property type="match status" value="1"/>
</dbReference>